<dbReference type="STRING" id="381665.SAMN05216554_3302"/>
<dbReference type="AlphaFoldDB" id="A0A1H3S5J6"/>
<name>A0A1H3S5J6_9MICO</name>
<dbReference type="RefSeq" id="WP_092555724.1">
    <property type="nucleotide sequence ID" value="NZ_FNPZ01000003.1"/>
</dbReference>
<organism evidence="1 2">
    <name type="scientific">Herbiconiux ginsengi</name>
    <dbReference type="NCBI Taxonomy" id="381665"/>
    <lineage>
        <taxon>Bacteria</taxon>
        <taxon>Bacillati</taxon>
        <taxon>Actinomycetota</taxon>
        <taxon>Actinomycetes</taxon>
        <taxon>Micrococcales</taxon>
        <taxon>Microbacteriaceae</taxon>
        <taxon>Herbiconiux</taxon>
    </lineage>
</organism>
<dbReference type="OrthoDB" id="5119564at2"/>
<protein>
    <submittedName>
        <fullName evidence="1">Uncharacterized protein</fullName>
    </submittedName>
</protein>
<evidence type="ECO:0000313" key="2">
    <source>
        <dbReference type="Proteomes" id="UP000198891"/>
    </source>
</evidence>
<keyword evidence="2" id="KW-1185">Reference proteome</keyword>
<gene>
    <name evidence="1" type="ORF">SAMN05216554_3302</name>
</gene>
<dbReference type="EMBL" id="FNPZ01000003">
    <property type="protein sequence ID" value="SDZ32855.1"/>
    <property type="molecule type" value="Genomic_DNA"/>
</dbReference>
<accession>A0A1H3S5J6</accession>
<evidence type="ECO:0000313" key="1">
    <source>
        <dbReference type="EMBL" id="SDZ32855.1"/>
    </source>
</evidence>
<reference evidence="1 2" key="1">
    <citation type="submission" date="2016-10" db="EMBL/GenBank/DDBJ databases">
        <authorList>
            <person name="de Groot N.N."/>
        </authorList>
    </citation>
    <scope>NUCLEOTIDE SEQUENCE [LARGE SCALE GENOMIC DNA]</scope>
    <source>
        <strain evidence="1 2">CGMCC 4.3491</strain>
    </source>
</reference>
<proteinExistence type="predicted"/>
<dbReference type="Proteomes" id="UP000198891">
    <property type="component" value="Unassembled WGS sequence"/>
</dbReference>
<sequence>MTRSDVLGVWEAREGQNVLQIELSGDGTSTVSGLPAAVVATDRPAQLSWADTIDSTGDWSFWTPGADIDVSLSDTAREGIYSSVRLNPQGSELVLYYGDIDFPSHLTLTRVEAPSTPPPETLVPRDLVGSWASRSDGDLELRADGTFQLTDVPLRLLAVDDTEIVRDEDIDVSGRWTMIETPLPLSEVSGPTLSLSDTFGHDPNLFDSLGLTLHEMDGELSLTLSDGKAKWKLP</sequence>